<gene>
    <name evidence="2" type="ORF">CLO192961_LOCUS22391</name>
</gene>
<dbReference type="SUPFAM" id="SSF55486">
    <property type="entry name" value="Metalloproteases ('zincins'), catalytic domain"/>
    <property type="match status" value="1"/>
</dbReference>
<comment type="caution">
    <text evidence="2">The sequence shown here is derived from an EMBL/GenBank/DDBJ whole genome shotgun (WGS) entry which is preliminary data.</text>
</comment>
<feature type="signal peptide" evidence="1">
    <location>
        <begin position="1"/>
        <end position="15"/>
    </location>
</feature>
<evidence type="ECO:0000256" key="1">
    <source>
        <dbReference type="SAM" id="SignalP"/>
    </source>
</evidence>
<keyword evidence="1" id="KW-0732">Signal</keyword>
<feature type="chain" id="PRO_5047194563" description="Lysine-specific metallo-endopeptidase domain-containing protein" evidence="1">
    <location>
        <begin position="16"/>
        <end position="286"/>
    </location>
</feature>
<protein>
    <recommendedName>
        <fullName evidence="4">Lysine-specific metallo-endopeptidase domain-containing protein</fullName>
    </recommendedName>
</protein>
<dbReference type="InterPro" id="IPR024079">
    <property type="entry name" value="MetalloPept_cat_dom_sf"/>
</dbReference>
<accession>A0ABY6TQD2</accession>
<sequence length="286" mass="31362">MRGIFGLLFTTLALGHVVPYGLDADNTPALLERQVQPVRLTSVKVAPIRTSEYPFASGECDNGQVVKLQAAIIEARELLSTAGDLLKNKGSQFTDTYEEWFGPDKTPCFTCSKVSESIRKHNFEAPHRDLGLPFERIGQTLSPNQLDPRALTFTCWPIGEDHCQARFIAGTINPGLHPGSGLDFAGTLIGLCPRFFDSPDLQTVIQQFQGSNQHQTENSAGLTLVHEMQHVLATTGTKRNCTDVIVGNAVAYDTERCRGLSNEDKIKNAQNMAFFALDVRANQGRG</sequence>
<dbReference type="EMBL" id="CABFNS010000148">
    <property type="protein sequence ID" value="VUC20425.1"/>
    <property type="molecule type" value="Genomic_DNA"/>
</dbReference>
<keyword evidence="3" id="KW-1185">Reference proteome</keyword>
<evidence type="ECO:0008006" key="4">
    <source>
        <dbReference type="Google" id="ProtNLM"/>
    </source>
</evidence>
<reference evidence="2 3" key="1">
    <citation type="submission" date="2019-06" db="EMBL/GenBank/DDBJ databases">
        <authorList>
            <person name="Broberg M."/>
        </authorList>
    </citation>
    <scope>NUCLEOTIDE SEQUENCE [LARGE SCALE GENOMIC DNA]</scope>
</reference>
<dbReference type="Gene3D" id="3.40.390.10">
    <property type="entry name" value="Collagenase (Catalytic Domain)"/>
    <property type="match status" value="1"/>
</dbReference>
<organism evidence="2 3">
    <name type="scientific">Bionectria ochroleuca</name>
    <name type="common">Gliocladium roseum</name>
    <dbReference type="NCBI Taxonomy" id="29856"/>
    <lineage>
        <taxon>Eukaryota</taxon>
        <taxon>Fungi</taxon>
        <taxon>Dikarya</taxon>
        <taxon>Ascomycota</taxon>
        <taxon>Pezizomycotina</taxon>
        <taxon>Sordariomycetes</taxon>
        <taxon>Hypocreomycetidae</taxon>
        <taxon>Hypocreales</taxon>
        <taxon>Bionectriaceae</taxon>
        <taxon>Clonostachys</taxon>
    </lineage>
</organism>
<evidence type="ECO:0000313" key="2">
    <source>
        <dbReference type="EMBL" id="VUC20425.1"/>
    </source>
</evidence>
<dbReference type="Proteomes" id="UP000766486">
    <property type="component" value="Unassembled WGS sequence"/>
</dbReference>
<proteinExistence type="predicted"/>
<name>A0ABY6TQD2_BIOOC</name>
<evidence type="ECO:0000313" key="3">
    <source>
        <dbReference type="Proteomes" id="UP000766486"/>
    </source>
</evidence>